<gene>
    <name evidence="10" type="ORF">GW7_08350</name>
</gene>
<dbReference type="PANTHER" id="PTHR19269">
    <property type="entry name" value="TROPOMYOSIN"/>
    <property type="match status" value="1"/>
</dbReference>
<dbReference type="AlphaFoldDB" id="G5C2V2"/>
<evidence type="ECO:0000256" key="2">
    <source>
        <dbReference type="ARBA" id="ARBA00009036"/>
    </source>
</evidence>
<dbReference type="GO" id="GO:0003779">
    <property type="term" value="F:actin binding"/>
    <property type="evidence" value="ECO:0007669"/>
    <property type="project" value="UniProtKB-KW"/>
</dbReference>
<dbReference type="PROSITE" id="PS00326">
    <property type="entry name" value="TROPOMYOSIN"/>
    <property type="match status" value="1"/>
</dbReference>
<dbReference type="Gene3D" id="1.20.5.170">
    <property type="match status" value="2"/>
</dbReference>
<dbReference type="PRINTS" id="PR00194">
    <property type="entry name" value="TROPOMYOSIN"/>
</dbReference>
<evidence type="ECO:0000256" key="8">
    <source>
        <dbReference type="RuleBase" id="RU004515"/>
    </source>
</evidence>
<comment type="similarity">
    <text evidence="2 8">Belongs to the tropomyosin family.</text>
</comment>
<evidence type="ECO:0000313" key="11">
    <source>
        <dbReference type="Proteomes" id="UP000006813"/>
    </source>
</evidence>
<evidence type="ECO:0000256" key="6">
    <source>
        <dbReference type="ARBA" id="ARBA00023203"/>
    </source>
</evidence>
<dbReference type="InParanoid" id="G5C2V2"/>
<evidence type="ECO:0000256" key="9">
    <source>
        <dbReference type="SAM" id="Coils"/>
    </source>
</evidence>
<keyword evidence="5" id="KW-0514">Muscle protein</keyword>
<proteinExistence type="inferred from homology"/>
<keyword evidence="7" id="KW-0963">Cytoplasm</keyword>
<evidence type="ECO:0000313" key="10">
    <source>
        <dbReference type="EMBL" id="EHB15863.1"/>
    </source>
</evidence>
<keyword evidence="7" id="KW-0206">Cytoskeleton</keyword>
<dbReference type="FunFam" id="1.20.5.170:FF:000001">
    <property type="entry name" value="Tropomyosin alpha-1 chain isoform 1"/>
    <property type="match status" value="1"/>
</dbReference>
<reference evidence="10 11" key="1">
    <citation type="journal article" date="2011" name="Nature">
        <title>Genome sequencing reveals insights into physiology and longevity of the naked mole rat.</title>
        <authorList>
            <person name="Kim E.B."/>
            <person name="Fang X."/>
            <person name="Fushan A.A."/>
            <person name="Huang Z."/>
            <person name="Lobanov A.V."/>
            <person name="Han L."/>
            <person name="Marino S.M."/>
            <person name="Sun X."/>
            <person name="Turanov A.A."/>
            <person name="Yang P."/>
            <person name="Yim S.H."/>
            <person name="Zhao X."/>
            <person name="Kasaikina M.V."/>
            <person name="Stoletzki N."/>
            <person name="Peng C."/>
            <person name="Polak P."/>
            <person name="Xiong Z."/>
            <person name="Kiezun A."/>
            <person name="Zhu Y."/>
            <person name="Chen Y."/>
            <person name="Kryukov G.V."/>
            <person name="Zhang Q."/>
            <person name="Peshkin L."/>
            <person name="Yang L."/>
            <person name="Bronson R.T."/>
            <person name="Buffenstein R."/>
            <person name="Wang B."/>
            <person name="Han C."/>
            <person name="Li Q."/>
            <person name="Chen L."/>
            <person name="Zhao W."/>
            <person name="Sunyaev S.R."/>
            <person name="Park T.J."/>
            <person name="Zhang G."/>
            <person name="Wang J."/>
            <person name="Gladyshev V.N."/>
        </authorList>
    </citation>
    <scope>NUCLEOTIDE SEQUENCE [LARGE SCALE GENOMIC DNA]</scope>
</reference>
<comment type="subcellular location">
    <subcellularLocation>
        <location evidence="1">Cytoplasm</location>
        <location evidence="1">Cytoskeleton</location>
    </subcellularLocation>
</comment>
<dbReference type="Gene3D" id="1.20.5.340">
    <property type="match status" value="1"/>
</dbReference>
<dbReference type="InterPro" id="IPR000533">
    <property type="entry name" value="Tropomyosin"/>
</dbReference>
<accession>G5C2V2</accession>
<dbReference type="STRING" id="10181.G5C2V2"/>
<dbReference type="InterPro" id="IPR014751">
    <property type="entry name" value="XRCC4-like_C"/>
</dbReference>
<name>G5C2V2_HETGA</name>
<dbReference type="EMBL" id="JH173130">
    <property type="protein sequence ID" value="EHB15863.1"/>
    <property type="molecule type" value="Genomic_DNA"/>
</dbReference>
<feature type="coiled-coil region" evidence="9">
    <location>
        <begin position="250"/>
        <end position="541"/>
    </location>
</feature>
<keyword evidence="3" id="KW-0007">Acetylation</keyword>
<sequence>MAKAFSYHELLSSSAPCLAGTIPGRECQGALVKGAAEYVAPVVQAVFRTLSERVPRHGGIPCAPHPPVLLHLVRQQPRLPACCHGLRPPRSHLALAALLCVRPFTPRLCGLLVSTSWATTFGNGLTHTVLLTCLSFCAHNRVPRFCDPSPLLKLGCSDTALSSVLVCTMAPCPAPRPSWGSGLPRAHLCRPAEDALVGGKHRATSSCGSHLSVAGLLCGTRIGVYFSPTPPHTAQQLCRPAEDALVEEELTHLQKKLSGTEDELDKYAEDLKEAQEKLELTEKKASDAEGDVVALNRRIQLVEEELDRAQERLATALQKLEEAEKAADESERVATEQKNSQAEGDVVALNRRIQLVEEELDRAQERLATALQKLEEAEKAADESERGMKVIENRAMKDEEKMEIQELQLKEAKHIAEEADRKYEEVARKLVILEGELERAEERAEVSELKCGDLEEELKNVTNNLKSLEAASEKYSEKEDKYEEEIKLLSDKLKEAETRAEFAERTVAKLEKTIDDLEEKLAQAKEENVGLHQTLDQTLNELNCI</sequence>
<evidence type="ECO:0000256" key="4">
    <source>
        <dbReference type="ARBA" id="ARBA00023054"/>
    </source>
</evidence>
<evidence type="ECO:0000256" key="7">
    <source>
        <dbReference type="ARBA" id="ARBA00023212"/>
    </source>
</evidence>
<organism evidence="10 11">
    <name type="scientific">Heterocephalus glaber</name>
    <name type="common">Naked mole rat</name>
    <dbReference type="NCBI Taxonomy" id="10181"/>
    <lineage>
        <taxon>Eukaryota</taxon>
        <taxon>Metazoa</taxon>
        <taxon>Chordata</taxon>
        <taxon>Craniata</taxon>
        <taxon>Vertebrata</taxon>
        <taxon>Euteleostomi</taxon>
        <taxon>Mammalia</taxon>
        <taxon>Eutheria</taxon>
        <taxon>Euarchontoglires</taxon>
        <taxon>Glires</taxon>
        <taxon>Rodentia</taxon>
        <taxon>Hystricomorpha</taxon>
        <taxon>Bathyergidae</taxon>
        <taxon>Heterocephalus</taxon>
    </lineage>
</organism>
<keyword evidence="4 9" id="KW-0175">Coiled coil</keyword>
<evidence type="ECO:0000256" key="3">
    <source>
        <dbReference type="ARBA" id="ARBA00022990"/>
    </source>
</evidence>
<dbReference type="SUPFAM" id="SSF57997">
    <property type="entry name" value="Tropomyosin"/>
    <property type="match status" value="2"/>
</dbReference>
<dbReference type="Proteomes" id="UP000006813">
    <property type="component" value="Unassembled WGS sequence"/>
</dbReference>
<evidence type="ECO:0000256" key="1">
    <source>
        <dbReference type="ARBA" id="ARBA00004245"/>
    </source>
</evidence>
<evidence type="ECO:0000256" key="5">
    <source>
        <dbReference type="ARBA" id="ARBA00023179"/>
    </source>
</evidence>
<dbReference type="GO" id="GO:0005856">
    <property type="term" value="C:cytoskeleton"/>
    <property type="evidence" value="ECO:0007669"/>
    <property type="project" value="UniProtKB-SubCell"/>
</dbReference>
<protein>
    <submittedName>
        <fullName evidence="10">Tropomyosin alpha-4 chain</fullName>
    </submittedName>
</protein>
<keyword evidence="6" id="KW-0009">Actin-binding</keyword>
<dbReference type="Gene3D" id="1.20.5.370">
    <property type="match status" value="1"/>
</dbReference>
<dbReference type="FunFam" id="1.20.5.370:FF:000004">
    <property type="entry name" value="tropomyosin alpha-1 chain isoform X1"/>
    <property type="match status" value="1"/>
</dbReference>
<dbReference type="Pfam" id="PF00261">
    <property type="entry name" value="Tropomyosin"/>
    <property type="match status" value="2"/>
</dbReference>